<keyword evidence="3" id="KW-1185">Reference proteome</keyword>
<sequence>MKKKIGIILTTLILVISTLFAAGCSNNSSSSGSKQNEKAKIKVAALKGPTGIGMVKLMEDNKSDYDISVYDSPDQIVSKVVSGDVDVAAVPSNLASVLYNKTKGQVELAGINTLGILYVVQNGNSVKNISDLKGKTIYSSGKGSVPEFALNYILKSNGIDPEKDVTVDYKMTHSDLAAAIAAKKVNLAVLPEPFVTTTKTKDKDLTVPIDFNKEWYKASKGKSQLIMGTLIFRKSFADKRGKDAEEFLKRYSSSVDFVNKNTQQAGKLVEKNGIIPKAKVAQMAIPRCNIVFISAKDGKEELQNFYNVLKEDNPKSIGGKLPDENFYYSGNKTN</sequence>
<feature type="signal peptide" evidence="1">
    <location>
        <begin position="1"/>
        <end position="21"/>
    </location>
</feature>
<gene>
    <name evidence="2" type="ORF">J2Z42_000088</name>
</gene>
<comment type="caution">
    <text evidence="2">The sequence shown here is derived from an EMBL/GenBank/DDBJ whole genome shotgun (WGS) entry which is preliminary data.</text>
</comment>
<dbReference type="Gene3D" id="3.40.190.10">
    <property type="entry name" value="Periplasmic binding protein-like II"/>
    <property type="match status" value="2"/>
</dbReference>
<dbReference type="Proteomes" id="UP001519307">
    <property type="component" value="Unassembled WGS sequence"/>
</dbReference>
<dbReference type="Pfam" id="PF12974">
    <property type="entry name" value="Phosphonate-bd"/>
    <property type="match status" value="1"/>
</dbReference>
<reference evidence="2 3" key="1">
    <citation type="submission" date="2021-03" db="EMBL/GenBank/DDBJ databases">
        <title>Genomic Encyclopedia of Type Strains, Phase IV (KMG-IV): sequencing the most valuable type-strain genomes for metagenomic binning, comparative biology and taxonomic classification.</title>
        <authorList>
            <person name="Goeker M."/>
        </authorList>
    </citation>
    <scope>NUCLEOTIDE SEQUENCE [LARGE SCALE GENOMIC DNA]</scope>
    <source>
        <strain evidence="2 3">DSM 28783</strain>
    </source>
</reference>
<evidence type="ECO:0000313" key="3">
    <source>
        <dbReference type="Proteomes" id="UP001519307"/>
    </source>
</evidence>
<organism evidence="2 3">
    <name type="scientific">Clostridium algifaecis</name>
    <dbReference type="NCBI Taxonomy" id="1472040"/>
    <lineage>
        <taxon>Bacteria</taxon>
        <taxon>Bacillati</taxon>
        <taxon>Bacillota</taxon>
        <taxon>Clostridia</taxon>
        <taxon>Eubacteriales</taxon>
        <taxon>Clostridiaceae</taxon>
        <taxon>Clostridium</taxon>
    </lineage>
</organism>
<evidence type="ECO:0000313" key="2">
    <source>
        <dbReference type="EMBL" id="MBP2031423.1"/>
    </source>
</evidence>
<dbReference type="PANTHER" id="PTHR30024">
    <property type="entry name" value="ALIPHATIC SULFONATES-BINDING PROTEIN-RELATED"/>
    <property type="match status" value="1"/>
</dbReference>
<dbReference type="PANTHER" id="PTHR30024:SF46">
    <property type="entry name" value="ABC TRANSPORTER, SUBSTRATE-BINDING LIPOPROTEIN"/>
    <property type="match status" value="1"/>
</dbReference>
<keyword evidence="1" id="KW-0732">Signal</keyword>
<dbReference type="RefSeq" id="WP_209700390.1">
    <property type="nucleotide sequence ID" value="NZ_JAGGLM010000001.1"/>
</dbReference>
<dbReference type="InterPro" id="IPR027024">
    <property type="entry name" value="UCP027386_ABC_sbc_TM0202"/>
</dbReference>
<dbReference type="PIRSF" id="PIRSF027386">
    <property type="entry name" value="UCP027386_ABC_sbc_TM0202"/>
    <property type="match status" value="1"/>
</dbReference>
<feature type="chain" id="PRO_5045717574" evidence="1">
    <location>
        <begin position="22"/>
        <end position="334"/>
    </location>
</feature>
<name>A0ABS4KN15_9CLOT</name>
<dbReference type="PROSITE" id="PS51257">
    <property type="entry name" value="PROKAR_LIPOPROTEIN"/>
    <property type="match status" value="1"/>
</dbReference>
<proteinExistence type="predicted"/>
<dbReference type="SUPFAM" id="SSF53850">
    <property type="entry name" value="Periplasmic binding protein-like II"/>
    <property type="match status" value="1"/>
</dbReference>
<protein>
    <submittedName>
        <fullName evidence="2">NitT/TauT family transport system substrate-binding protein</fullName>
    </submittedName>
</protein>
<evidence type="ECO:0000256" key="1">
    <source>
        <dbReference type="SAM" id="SignalP"/>
    </source>
</evidence>
<dbReference type="EMBL" id="JAGGLM010000001">
    <property type="protein sequence ID" value="MBP2031423.1"/>
    <property type="molecule type" value="Genomic_DNA"/>
</dbReference>
<accession>A0ABS4KN15</accession>